<evidence type="ECO:0000313" key="9">
    <source>
        <dbReference type="Proteomes" id="UP001634007"/>
    </source>
</evidence>
<dbReference type="SUPFAM" id="SSF55455">
    <property type="entry name" value="SRF-like"/>
    <property type="match status" value="1"/>
</dbReference>
<evidence type="ECO:0000256" key="6">
    <source>
        <dbReference type="SAM" id="MobiDB-lite"/>
    </source>
</evidence>
<dbReference type="PANTHER" id="PTHR11945">
    <property type="entry name" value="MADS BOX PROTEIN"/>
    <property type="match status" value="1"/>
</dbReference>
<dbReference type="AlphaFoldDB" id="A0ABD3J9F1"/>
<dbReference type="PRINTS" id="PR00404">
    <property type="entry name" value="MADSDOMAIN"/>
</dbReference>
<dbReference type="InterPro" id="IPR036879">
    <property type="entry name" value="TF_MADSbox_sf"/>
</dbReference>
<evidence type="ECO:0000256" key="4">
    <source>
        <dbReference type="ARBA" id="ARBA00023163"/>
    </source>
</evidence>
<keyword evidence="2" id="KW-0805">Transcription regulation</keyword>
<dbReference type="Pfam" id="PF00319">
    <property type="entry name" value="SRF-TF"/>
    <property type="match status" value="1"/>
</dbReference>
<protein>
    <recommendedName>
        <fullName evidence="7">MADS-box domain-containing protein</fullName>
    </recommendedName>
</protein>
<name>A0ABD3J9F1_EUCGL</name>
<dbReference type="PANTHER" id="PTHR11945:SF766">
    <property type="entry name" value="AGAMOUS-LIKE MADS-BOX PROTEIN AGL19"/>
    <property type="match status" value="1"/>
</dbReference>
<keyword evidence="3" id="KW-0238">DNA-binding</keyword>
<dbReference type="GO" id="GO:0003677">
    <property type="term" value="F:DNA binding"/>
    <property type="evidence" value="ECO:0007669"/>
    <property type="project" value="UniProtKB-KW"/>
</dbReference>
<evidence type="ECO:0000259" key="7">
    <source>
        <dbReference type="SMART" id="SM00432"/>
    </source>
</evidence>
<dbReference type="Gene3D" id="3.40.1810.10">
    <property type="entry name" value="Transcription factor, MADS-box"/>
    <property type="match status" value="1"/>
</dbReference>
<comment type="subcellular location">
    <subcellularLocation>
        <location evidence="1">Nucleus</location>
    </subcellularLocation>
</comment>
<sequence>MTKEGANARQVTSSERRPALFKKVSEVCALCAVEMGIIVLSPRGKPFYFGHSPVDAAYIDAIQQAQTDRDQILEEMNKQYADVLKQLKVGMKGAKELDDIKPLRFENLSFSEYVAVDEWLEDVEKAVGKRRMELLALEASSSTPCPRAIDASVGSGTDDGCGDPGKAEAGKV</sequence>
<dbReference type="GO" id="GO:0005634">
    <property type="term" value="C:nucleus"/>
    <property type="evidence" value="ECO:0007669"/>
    <property type="project" value="UniProtKB-SubCell"/>
</dbReference>
<dbReference type="SMART" id="SM00432">
    <property type="entry name" value="MADS"/>
    <property type="match status" value="1"/>
</dbReference>
<dbReference type="Proteomes" id="UP001634007">
    <property type="component" value="Unassembled WGS sequence"/>
</dbReference>
<dbReference type="InterPro" id="IPR002100">
    <property type="entry name" value="TF_MADSbox"/>
</dbReference>
<evidence type="ECO:0000313" key="8">
    <source>
        <dbReference type="EMBL" id="KAL3723193.1"/>
    </source>
</evidence>
<organism evidence="8 9">
    <name type="scientific">Eucalyptus globulus</name>
    <name type="common">Tasmanian blue gum</name>
    <dbReference type="NCBI Taxonomy" id="34317"/>
    <lineage>
        <taxon>Eukaryota</taxon>
        <taxon>Viridiplantae</taxon>
        <taxon>Streptophyta</taxon>
        <taxon>Embryophyta</taxon>
        <taxon>Tracheophyta</taxon>
        <taxon>Spermatophyta</taxon>
        <taxon>Magnoliopsida</taxon>
        <taxon>eudicotyledons</taxon>
        <taxon>Gunneridae</taxon>
        <taxon>Pentapetalae</taxon>
        <taxon>rosids</taxon>
        <taxon>malvids</taxon>
        <taxon>Myrtales</taxon>
        <taxon>Myrtaceae</taxon>
        <taxon>Myrtoideae</taxon>
        <taxon>Eucalypteae</taxon>
        <taxon>Eucalyptus</taxon>
    </lineage>
</organism>
<keyword evidence="5" id="KW-0539">Nucleus</keyword>
<evidence type="ECO:0000256" key="1">
    <source>
        <dbReference type="ARBA" id="ARBA00004123"/>
    </source>
</evidence>
<feature type="domain" description="MADS-box" evidence="7">
    <location>
        <begin position="1"/>
        <end position="52"/>
    </location>
</feature>
<proteinExistence type="predicted"/>
<dbReference type="EMBL" id="JBJKBG010000009">
    <property type="protein sequence ID" value="KAL3723193.1"/>
    <property type="molecule type" value="Genomic_DNA"/>
</dbReference>
<keyword evidence="9" id="KW-1185">Reference proteome</keyword>
<accession>A0ABD3J9F1</accession>
<keyword evidence="4" id="KW-0804">Transcription</keyword>
<evidence type="ECO:0000256" key="3">
    <source>
        <dbReference type="ARBA" id="ARBA00023125"/>
    </source>
</evidence>
<comment type="caution">
    <text evidence="8">The sequence shown here is derived from an EMBL/GenBank/DDBJ whole genome shotgun (WGS) entry which is preliminary data.</text>
</comment>
<reference evidence="8 9" key="1">
    <citation type="submission" date="2024-11" db="EMBL/GenBank/DDBJ databases">
        <title>Chromosome-level genome assembly of Eucalyptus globulus Labill. provides insights into its genome evolution.</title>
        <authorList>
            <person name="Li X."/>
        </authorList>
    </citation>
    <scope>NUCLEOTIDE SEQUENCE [LARGE SCALE GENOMIC DNA]</scope>
    <source>
        <strain evidence="8">CL2024</strain>
        <tissue evidence="8">Fresh tender leaves</tissue>
    </source>
</reference>
<feature type="region of interest" description="Disordered" evidence="6">
    <location>
        <begin position="149"/>
        <end position="172"/>
    </location>
</feature>
<gene>
    <name evidence="8" type="ORF">ACJRO7_035381</name>
</gene>
<evidence type="ECO:0000256" key="2">
    <source>
        <dbReference type="ARBA" id="ARBA00023015"/>
    </source>
</evidence>
<evidence type="ECO:0000256" key="5">
    <source>
        <dbReference type="ARBA" id="ARBA00023242"/>
    </source>
</evidence>